<name>A0A2I0TER1_LIMLA</name>
<reference evidence="3" key="2">
    <citation type="submission" date="2017-12" db="EMBL/GenBank/DDBJ databases">
        <title>Genome sequence of the Bar-tailed Godwit (Limosa lapponica baueri).</title>
        <authorList>
            <person name="Lima N.C.B."/>
            <person name="Parody-Merino A.M."/>
            <person name="Battley P.F."/>
            <person name="Fidler A.E."/>
            <person name="Prosdocimi F."/>
        </authorList>
    </citation>
    <scope>NUCLEOTIDE SEQUENCE [LARGE SCALE GENOMIC DNA]</scope>
</reference>
<accession>A0A2I0TER1</accession>
<proteinExistence type="predicted"/>
<dbReference type="AlphaFoldDB" id="A0A2I0TER1"/>
<dbReference type="Proteomes" id="UP000233556">
    <property type="component" value="Unassembled WGS sequence"/>
</dbReference>
<organism evidence="2 3">
    <name type="scientific">Limosa lapponica baueri</name>
    <dbReference type="NCBI Taxonomy" id="1758121"/>
    <lineage>
        <taxon>Eukaryota</taxon>
        <taxon>Metazoa</taxon>
        <taxon>Chordata</taxon>
        <taxon>Craniata</taxon>
        <taxon>Vertebrata</taxon>
        <taxon>Euteleostomi</taxon>
        <taxon>Archelosauria</taxon>
        <taxon>Archosauria</taxon>
        <taxon>Dinosauria</taxon>
        <taxon>Saurischia</taxon>
        <taxon>Theropoda</taxon>
        <taxon>Coelurosauria</taxon>
        <taxon>Aves</taxon>
        <taxon>Neognathae</taxon>
        <taxon>Neoaves</taxon>
        <taxon>Charadriiformes</taxon>
        <taxon>Scolopacidae</taxon>
        <taxon>Limosa</taxon>
    </lineage>
</organism>
<dbReference type="PANTHER" id="PTHR33332">
    <property type="entry name" value="REVERSE TRANSCRIPTASE DOMAIN-CONTAINING PROTEIN"/>
    <property type="match status" value="1"/>
</dbReference>
<feature type="domain" description="Reverse transcriptase" evidence="1">
    <location>
        <begin position="66"/>
        <end position="205"/>
    </location>
</feature>
<dbReference type="InterPro" id="IPR000477">
    <property type="entry name" value="RT_dom"/>
</dbReference>
<dbReference type="EMBL" id="KZ511532">
    <property type="protein sequence ID" value="PKU32280.1"/>
    <property type="molecule type" value="Genomic_DNA"/>
</dbReference>
<evidence type="ECO:0000313" key="2">
    <source>
        <dbReference type="EMBL" id="PKU32280.1"/>
    </source>
</evidence>
<reference evidence="3" key="1">
    <citation type="submission" date="2017-11" db="EMBL/GenBank/DDBJ databases">
        <authorList>
            <person name="Lima N.C."/>
            <person name="Parody-Merino A.M."/>
            <person name="Battley P.F."/>
            <person name="Fidler A.E."/>
            <person name="Prosdocimi F."/>
        </authorList>
    </citation>
    <scope>NUCLEOTIDE SEQUENCE [LARGE SCALE GENOMIC DNA]</scope>
</reference>
<keyword evidence="3" id="KW-1185">Reference proteome</keyword>
<sequence length="238" mass="26626">MRDTVVCACYRPPDQDGEVDEAFYSQIKEASESQALVLMGDFNDPDICWEGYPGIERDFEGLEEKKVIRSGQHGFPKGKSCLINLIIFCKGMTGWVGEGRAVDAIYLDFSKAFVTVPQNIPIDKLRKRGLDKQVVKWIENWLSGRAQRAVISGAESSWRPGTSSVPMESVLDPVLFNILNILNLLLLNDLDEGTECTLSKFADDTKGEEWLTHQKAGMLFKETWTGSNPLARFGQRGT</sequence>
<evidence type="ECO:0000259" key="1">
    <source>
        <dbReference type="Pfam" id="PF00078"/>
    </source>
</evidence>
<dbReference type="OrthoDB" id="416454at2759"/>
<dbReference type="Pfam" id="PF00078">
    <property type="entry name" value="RVT_1"/>
    <property type="match status" value="1"/>
</dbReference>
<evidence type="ECO:0000313" key="3">
    <source>
        <dbReference type="Proteomes" id="UP000233556"/>
    </source>
</evidence>
<protein>
    <recommendedName>
        <fullName evidence="1">Reverse transcriptase domain-containing protein</fullName>
    </recommendedName>
</protein>
<gene>
    <name evidence="2" type="ORF">llap_17416</name>
</gene>